<organism evidence="15 16">
    <name type="scientific">Flavobacterium tibetense</name>
    <dbReference type="NCBI Taxonomy" id="2233533"/>
    <lineage>
        <taxon>Bacteria</taxon>
        <taxon>Pseudomonadati</taxon>
        <taxon>Bacteroidota</taxon>
        <taxon>Flavobacteriia</taxon>
        <taxon>Flavobacteriales</taxon>
        <taxon>Flavobacteriaceae</taxon>
        <taxon>Flavobacterium</taxon>
    </lineage>
</organism>
<evidence type="ECO:0000256" key="8">
    <source>
        <dbReference type="ARBA" id="ARBA00023170"/>
    </source>
</evidence>
<dbReference type="SUPFAM" id="SSF56935">
    <property type="entry name" value="Porins"/>
    <property type="match status" value="1"/>
</dbReference>
<dbReference type="Pfam" id="PF07715">
    <property type="entry name" value="Plug"/>
    <property type="match status" value="1"/>
</dbReference>
<evidence type="ECO:0000256" key="7">
    <source>
        <dbReference type="ARBA" id="ARBA00023136"/>
    </source>
</evidence>
<keyword evidence="2 10" id="KW-0813">Transport</keyword>
<dbReference type="Proteomes" id="UP000253319">
    <property type="component" value="Unassembled WGS sequence"/>
</dbReference>
<evidence type="ECO:0000256" key="4">
    <source>
        <dbReference type="ARBA" id="ARBA00022692"/>
    </source>
</evidence>
<keyword evidence="3 10" id="KW-1134">Transmembrane beta strand</keyword>
<reference evidence="15 16" key="1">
    <citation type="submission" date="2018-06" db="EMBL/GenBank/DDBJ databases">
        <title>Flavobacterium tibetense sp. nov., isolated from a wetland YonghuCo on Tibetan Plateau.</title>
        <authorList>
            <person name="Xing P."/>
            <person name="Phurbu D."/>
            <person name="Lu H."/>
        </authorList>
    </citation>
    <scope>NUCLEOTIDE SEQUENCE [LARGE SCALE GENOMIC DNA]</scope>
    <source>
        <strain evidence="15 16">YH5</strain>
    </source>
</reference>
<dbReference type="PROSITE" id="PS52016">
    <property type="entry name" value="TONB_DEPENDENT_REC_3"/>
    <property type="match status" value="1"/>
</dbReference>
<comment type="caution">
    <text evidence="15">The sequence shown here is derived from an EMBL/GenBank/DDBJ whole genome shotgun (WGS) entry which is preliminary data.</text>
</comment>
<dbReference type="InterPro" id="IPR036942">
    <property type="entry name" value="Beta-barrel_TonB_sf"/>
</dbReference>
<evidence type="ECO:0000259" key="13">
    <source>
        <dbReference type="Pfam" id="PF00593"/>
    </source>
</evidence>
<protein>
    <submittedName>
        <fullName evidence="15">TonB-dependent receptor</fullName>
    </submittedName>
</protein>
<dbReference type="Pfam" id="PF00593">
    <property type="entry name" value="TonB_dep_Rec_b-barrel"/>
    <property type="match status" value="1"/>
</dbReference>
<proteinExistence type="inferred from homology"/>
<dbReference type="PANTHER" id="PTHR30069">
    <property type="entry name" value="TONB-DEPENDENT OUTER MEMBRANE RECEPTOR"/>
    <property type="match status" value="1"/>
</dbReference>
<evidence type="ECO:0000256" key="1">
    <source>
        <dbReference type="ARBA" id="ARBA00004571"/>
    </source>
</evidence>
<keyword evidence="8 15" id="KW-0675">Receptor</keyword>
<evidence type="ECO:0000256" key="10">
    <source>
        <dbReference type="PROSITE-ProRule" id="PRU01360"/>
    </source>
</evidence>
<evidence type="ECO:0000256" key="12">
    <source>
        <dbReference type="SAM" id="SignalP"/>
    </source>
</evidence>
<dbReference type="OrthoDB" id="9758472at2"/>
<comment type="similarity">
    <text evidence="10 11">Belongs to the TonB-dependent receptor family.</text>
</comment>
<feature type="domain" description="TonB-dependent receptor plug" evidence="14">
    <location>
        <begin position="44"/>
        <end position="150"/>
    </location>
</feature>
<evidence type="ECO:0000256" key="2">
    <source>
        <dbReference type="ARBA" id="ARBA00022448"/>
    </source>
</evidence>
<feature type="domain" description="TonB-dependent receptor-like beta-barrel" evidence="13">
    <location>
        <begin position="205"/>
        <end position="567"/>
    </location>
</feature>
<keyword evidence="7 10" id="KW-0472">Membrane</keyword>
<dbReference type="PANTHER" id="PTHR30069:SF29">
    <property type="entry name" value="HEMOGLOBIN AND HEMOGLOBIN-HAPTOGLOBIN-BINDING PROTEIN 1-RELATED"/>
    <property type="match status" value="1"/>
</dbReference>
<comment type="subcellular location">
    <subcellularLocation>
        <location evidence="1 10">Cell outer membrane</location>
        <topology evidence="1 10">Multi-pass membrane protein</topology>
    </subcellularLocation>
</comment>
<dbReference type="InterPro" id="IPR000531">
    <property type="entry name" value="Beta-barrel_TonB"/>
</dbReference>
<keyword evidence="6 11" id="KW-0798">TonB box</keyword>
<accession>A0A365P5H7</accession>
<dbReference type="EMBL" id="QLST01000001">
    <property type="protein sequence ID" value="RBA29861.1"/>
    <property type="molecule type" value="Genomic_DNA"/>
</dbReference>
<dbReference type="Gene3D" id="2.40.170.20">
    <property type="entry name" value="TonB-dependent receptor, beta-barrel domain"/>
    <property type="match status" value="1"/>
</dbReference>
<feature type="chain" id="PRO_5016679218" evidence="12">
    <location>
        <begin position="20"/>
        <end position="604"/>
    </location>
</feature>
<dbReference type="GO" id="GO:0044718">
    <property type="term" value="P:siderophore transmembrane transport"/>
    <property type="evidence" value="ECO:0007669"/>
    <property type="project" value="TreeGrafter"/>
</dbReference>
<gene>
    <name evidence="15" type="ORF">DPN68_01135</name>
</gene>
<sequence length="604" mass="68057">MKIKVLVCASLFATAFIQAQDTIQKVNPLKEVLVSSSRIDLPFQENSRTIQIVTADDIKKLGVTNVADALQLVAGIDVRRQGLNGMQADLYIRGGGFDQTLLLIDGIKVDDPQTGHHTMNLALPIEVIKRIEIIKGPAARVFGQNAFTGAINIVTNDNLESSLIAKVQGGSFGQFIAEVTGAVNLEDSNHLVHFSKQSSEGYRKNTDFDNTNYVLRSQFNKAKLPINLISAFSERKFGAQNFYGVTSPAAVPYEVTQASLIGLSTEIKKGNFTWKPRVYWRRNQDEYIFIRANPSIYRNLHITNKIAAELNGSYESKLGTTGFGVEFSKYMIQSNNLGDAEREIATLFLEHRFTFFNNVLDVTPGVAVSYFSDFDNKAFPGIDVGVKLSERLRMYSNVGYTYRVPTYTDLNYSDPSTLGNPDLQAERAFAQELGVKYHANAVDFTVAFFNRNTENFIDYRRATPADLWEPVNIDVQTKGFESSLKYSFATNSIQHQLQYGYTYIDDNIDTNLTSKNGINSMRHQVVFGYNVQLFKGFNQNISYRYVERTSGVSYNVYDLNTTYRWKNAEASILAQNIFNTAYFENTFVPMPKGNVLFGLKFYFQ</sequence>
<name>A0A365P5H7_9FLAO</name>
<evidence type="ECO:0000259" key="14">
    <source>
        <dbReference type="Pfam" id="PF07715"/>
    </source>
</evidence>
<evidence type="ECO:0000256" key="5">
    <source>
        <dbReference type="ARBA" id="ARBA00022729"/>
    </source>
</evidence>
<feature type="signal peptide" evidence="12">
    <location>
        <begin position="1"/>
        <end position="19"/>
    </location>
</feature>
<dbReference type="AlphaFoldDB" id="A0A365P5H7"/>
<evidence type="ECO:0000313" key="15">
    <source>
        <dbReference type="EMBL" id="RBA29861.1"/>
    </source>
</evidence>
<evidence type="ECO:0000256" key="9">
    <source>
        <dbReference type="ARBA" id="ARBA00023237"/>
    </source>
</evidence>
<dbReference type="InterPro" id="IPR037066">
    <property type="entry name" value="Plug_dom_sf"/>
</dbReference>
<keyword evidence="16" id="KW-1185">Reference proteome</keyword>
<dbReference type="InterPro" id="IPR039426">
    <property type="entry name" value="TonB-dep_rcpt-like"/>
</dbReference>
<dbReference type="GO" id="GO:0009279">
    <property type="term" value="C:cell outer membrane"/>
    <property type="evidence" value="ECO:0007669"/>
    <property type="project" value="UniProtKB-SubCell"/>
</dbReference>
<dbReference type="Gene3D" id="2.170.130.10">
    <property type="entry name" value="TonB-dependent receptor, plug domain"/>
    <property type="match status" value="1"/>
</dbReference>
<dbReference type="RefSeq" id="WP_113987743.1">
    <property type="nucleotide sequence ID" value="NZ_QLST01000001.1"/>
</dbReference>
<keyword evidence="5 12" id="KW-0732">Signal</keyword>
<keyword evidence="4 10" id="KW-0812">Transmembrane</keyword>
<dbReference type="GO" id="GO:0015344">
    <property type="term" value="F:siderophore uptake transmembrane transporter activity"/>
    <property type="evidence" value="ECO:0007669"/>
    <property type="project" value="TreeGrafter"/>
</dbReference>
<evidence type="ECO:0000313" key="16">
    <source>
        <dbReference type="Proteomes" id="UP000253319"/>
    </source>
</evidence>
<evidence type="ECO:0000256" key="11">
    <source>
        <dbReference type="RuleBase" id="RU003357"/>
    </source>
</evidence>
<dbReference type="InterPro" id="IPR012910">
    <property type="entry name" value="Plug_dom"/>
</dbReference>
<evidence type="ECO:0000256" key="6">
    <source>
        <dbReference type="ARBA" id="ARBA00023077"/>
    </source>
</evidence>
<evidence type="ECO:0000256" key="3">
    <source>
        <dbReference type="ARBA" id="ARBA00022452"/>
    </source>
</evidence>
<keyword evidence="9 10" id="KW-0998">Cell outer membrane</keyword>